<dbReference type="InterPro" id="IPR045151">
    <property type="entry name" value="DCAF8"/>
</dbReference>
<dbReference type="PROSITE" id="PS50082">
    <property type="entry name" value="WD_REPEATS_2"/>
    <property type="match status" value="1"/>
</dbReference>
<dbReference type="InterPro" id="IPR036322">
    <property type="entry name" value="WD40_repeat_dom_sf"/>
</dbReference>
<sequence length="1011" mass="111467">MFPSIQRRQYGLEKKSKLYDIARGVSFVQRLKLDKKLEVHAGCVNTICWSDSGEYILSGSDDQNLAITNPFTQKTIASIRSGHRANIFSARFLPNSRDRHVISCSGAGKIYFTEVNREDTYGKNRFDCHVGTTYEVITLPNEATTFLSCGEDGTVRLFDLRAKTSCSKENCKDDVMINCRQAVTSLAVDPIMPYHLAAACSDSSVRIFDRRMLGTRASGNYTGRGITGMISRFTAPLEHKAYRITSLNYSDRGHDVLVSYSSENIYLFCTMDERKPRVLKSRNTPEGDDRSAGQSSTSGDAASRQPPIKRLRLRGDWSDTGPNARPERERMQEESGNQSPHATLMQRMSEMLTRWLDGSLRRDDDPAVPPEGAVAAPVPGEPPLPNPNIEQPPLPPEPPVEILPPEPPSLDTNVESTLEESVDMEESCSRKTNDSVSSLNVEMCSLDNNLTDAKPSTSQNVAQNRVRPKSLYSLDESSTTSVFSSSPSTDEPVSTPSERSASTSDTVSSVKTGSISIEPDEKSASSGVDPDLELIDEGVTQTKTQDNNGIAGSQNNEINISKYDLNKKSQSQDAKSCDMECATTSDSSAIPKCLSSSTQTDNSQKLEPIINLHYSSQGTSASTISVGFASFDLTGTSTSAQARTDNSNSVPTDLPSTSAQTVAHTEATTVNNISDDATHCATNNSDNSCRGPSAFTGQEESLSEHTEASTSRTEVTEQIDSNTGSVTEQTTLLTTADLALPIASRLQDTIDSSEGMVTFTESESSTSGERLEQPNRRTIQRPERRSISSSGIRHRRIGISGPPTGQREEEESSDEDILPRPIPRDESDEERHIAAFKLQTAYRKRQEVREQQEMKDVYQPKTKRKYKGHRNARTMIKEANFWGDNFVMSGSDCGHIFIWDRQTGEVVMLLEADRHVVNCLQPHPFDPILASSGIDYDIKLWAPLEDQPIFDCEKAQEVIRRNEIMLEETRDTITVPAAFMLRVLASLNQIRAGRNVSARPEANREISSDSD</sequence>
<evidence type="ECO:0008006" key="7">
    <source>
        <dbReference type="Google" id="ProtNLM"/>
    </source>
</evidence>
<dbReference type="GO" id="GO:0080008">
    <property type="term" value="C:Cul4-RING E3 ubiquitin ligase complex"/>
    <property type="evidence" value="ECO:0007669"/>
    <property type="project" value="TreeGrafter"/>
</dbReference>
<evidence type="ECO:0000313" key="5">
    <source>
        <dbReference type="EMBL" id="KAK6170173.1"/>
    </source>
</evidence>
<feature type="region of interest" description="Disordered" evidence="4">
    <location>
        <begin position="676"/>
        <end position="726"/>
    </location>
</feature>
<accession>A0AAN8P8F6</accession>
<feature type="region of interest" description="Disordered" evidence="4">
    <location>
        <begin position="757"/>
        <end position="829"/>
    </location>
</feature>
<keyword evidence="6" id="KW-1185">Reference proteome</keyword>
<feature type="compositionally biased region" description="Polar residues" evidence="4">
    <location>
        <begin position="708"/>
        <end position="726"/>
    </location>
</feature>
<comment type="caution">
    <text evidence="5">The sequence shown here is derived from an EMBL/GenBank/DDBJ whole genome shotgun (WGS) entry which is preliminary data.</text>
</comment>
<feature type="compositionally biased region" description="Acidic residues" evidence="4">
    <location>
        <begin position="417"/>
        <end position="426"/>
    </location>
</feature>
<dbReference type="InterPro" id="IPR001680">
    <property type="entry name" value="WD40_rpt"/>
</dbReference>
<feature type="region of interest" description="Disordered" evidence="4">
    <location>
        <begin position="278"/>
        <end position="341"/>
    </location>
</feature>
<dbReference type="SUPFAM" id="SSF50978">
    <property type="entry name" value="WD40 repeat-like"/>
    <property type="match status" value="1"/>
</dbReference>
<dbReference type="GO" id="GO:0045944">
    <property type="term" value="P:positive regulation of transcription by RNA polymerase II"/>
    <property type="evidence" value="ECO:0007669"/>
    <property type="project" value="TreeGrafter"/>
</dbReference>
<keyword evidence="1 3" id="KW-0853">WD repeat</keyword>
<evidence type="ECO:0000256" key="2">
    <source>
        <dbReference type="ARBA" id="ARBA00022737"/>
    </source>
</evidence>
<dbReference type="GO" id="GO:0005737">
    <property type="term" value="C:cytoplasm"/>
    <property type="evidence" value="ECO:0007669"/>
    <property type="project" value="TreeGrafter"/>
</dbReference>
<feature type="region of interest" description="Disordered" evidence="4">
    <location>
        <begin position="638"/>
        <end position="658"/>
    </location>
</feature>
<feature type="repeat" description="WD" evidence="3">
    <location>
        <begin position="37"/>
        <end position="78"/>
    </location>
</feature>
<organism evidence="5 6">
    <name type="scientific">Patella caerulea</name>
    <name type="common">Rayed Mediterranean limpet</name>
    <dbReference type="NCBI Taxonomy" id="87958"/>
    <lineage>
        <taxon>Eukaryota</taxon>
        <taxon>Metazoa</taxon>
        <taxon>Spiralia</taxon>
        <taxon>Lophotrochozoa</taxon>
        <taxon>Mollusca</taxon>
        <taxon>Gastropoda</taxon>
        <taxon>Patellogastropoda</taxon>
        <taxon>Patelloidea</taxon>
        <taxon>Patellidae</taxon>
        <taxon>Patella</taxon>
    </lineage>
</organism>
<feature type="compositionally biased region" description="Pro residues" evidence="4">
    <location>
        <begin position="379"/>
        <end position="408"/>
    </location>
</feature>
<gene>
    <name evidence="5" type="ORF">SNE40_018634</name>
</gene>
<dbReference type="Gene3D" id="2.130.10.10">
    <property type="entry name" value="YVTN repeat-like/Quinoprotein amine dehydrogenase"/>
    <property type="match status" value="2"/>
</dbReference>
<dbReference type="InterPro" id="IPR015943">
    <property type="entry name" value="WD40/YVTN_repeat-like_dom_sf"/>
</dbReference>
<evidence type="ECO:0000313" key="6">
    <source>
        <dbReference type="Proteomes" id="UP001347796"/>
    </source>
</evidence>
<reference evidence="5 6" key="1">
    <citation type="submission" date="2024-01" db="EMBL/GenBank/DDBJ databases">
        <title>The genome of the rayed Mediterranean limpet Patella caerulea (Linnaeus, 1758).</title>
        <authorList>
            <person name="Anh-Thu Weber A."/>
            <person name="Halstead-Nussloch G."/>
        </authorList>
    </citation>
    <scope>NUCLEOTIDE SEQUENCE [LARGE SCALE GENOMIC DNA]</scope>
    <source>
        <strain evidence="5">AATW-2023a</strain>
        <tissue evidence="5">Whole specimen</tissue>
    </source>
</reference>
<feature type="compositionally biased region" description="Polar residues" evidence="4">
    <location>
        <begin position="434"/>
        <end position="463"/>
    </location>
</feature>
<dbReference type="EMBL" id="JAZGQO010000014">
    <property type="protein sequence ID" value="KAK6170173.1"/>
    <property type="molecule type" value="Genomic_DNA"/>
</dbReference>
<dbReference type="Proteomes" id="UP001347796">
    <property type="component" value="Unassembled WGS sequence"/>
</dbReference>
<dbReference type="Pfam" id="PF00400">
    <property type="entry name" value="WD40"/>
    <property type="match status" value="2"/>
</dbReference>
<protein>
    <recommendedName>
        <fullName evidence="7">Nuclear receptor interaction protein</fullName>
    </recommendedName>
</protein>
<dbReference type="SMART" id="SM00320">
    <property type="entry name" value="WD40"/>
    <property type="match status" value="7"/>
</dbReference>
<feature type="compositionally biased region" description="Low complexity" evidence="4">
    <location>
        <begin position="477"/>
        <end position="489"/>
    </location>
</feature>
<dbReference type="PANTHER" id="PTHR15574:SF39">
    <property type="entry name" value="DDB1- AND CUL4-ASSOCIATED FACTOR 6"/>
    <property type="match status" value="1"/>
</dbReference>
<feature type="compositionally biased region" description="Polar residues" evidence="4">
    <location>
        <begin position="676"/>
        <end position="700"/>
    </location>
</feature>
<evidence type="ECO:0000256" key="3">
    <source>
        <dbReference type="PROSITE-ProRule" id="PRU00221"/>
    </source>
</evidence>
<feature type="compositionally biased region" description="Polar residues" evidence="4">
    <location>
        <begin position="491"/>
        <end position="515"/>
    </location>
</feature>
<name>A0AAN8P8F6_PATCE</name>
<feature type="compositionally biased region" description="Basic and acidic residues" evidence="4">
    <location>
        <begin position="769"/>
        <end position="786"/>
    </location>
</feature>
<proteinExistence type="predicted"/>
<keyword evidence="2" id="KW-0677">Repeat</keyword>
<feature type="region of interest" description="Disordered" evidence="4">
    <location>
        <begin position="360"/>
        <end position="530"/>
    </location>
</feature>
<dbReference type="AlphaFoldDB" id="A0AAN8P8F6"/>
<evidence type="ECO:0000256" key="1">
    <source>
        <dbReference type="ARBA" id="ARBA00022574"/>
    </source>
</evidence>
<dbReference type="PANTHER" id="PTHR15574">
    <property type="entry name" value="WD REPEAT DOMAIN-CONTAINING FAMILY"/>
    <property type="match status" value="1"/>
</dbReference>
<evidence type="ECO:0000256" key="4">
    <source>
        <dbReference type="SAM" id="MobiDB-lite"/>
    </source>
</evidence>